<dbReference type="EMBL" id="JAATJU010022172">
    <property type="protein sequence ID" value="KAH0511786.1"/>
    <property type="molecule type" value="Genomic_DNA"/>
</dbReference>
<protein>
    <submittedName>
        <fullName evidence="1">Heterogeneous nuclear ribonucleoprotein F</fullName>
    </submittedName>
</protein>
<sequence>NVEFAIHKEAVAAMWTVRANKQYSYIEPFLNSTTEASIGVYSSCDTGHKSISGLVQFTF</sequence>
<dbReference type="GO" id="GO:1990904">
    <property type="term" value="C:ribonucleoprotein complex"/>
    <property type="evidence" value="ECO:0007669"/>
    <property type="project" value="UniProtKB-KW"/>
</dbReference>
<dbReference type="AlphaFoldDB" id="A0A8J6GJ40"/>
<accession>A0A8J6GJ40</accession>
<keyword evidence="1" id="KW-0687">Ribonucleoprotein</keyword>
<evidence type="ECO:0000313" key="2">
    <source>
        <dbReference type="Proteomes" id="UP000710432"/>
    </source>
</evidence>
<reference evidence="1" key="1">
    <citation type="submission" date="2020-03" db="EMBL/GenBank/DDBJ databases">
        <title>Studies in the Genomics of Life Span.</title>
        <authorList>
            <person name="Glass D."/>
        </authorList>
    </citation>
    <scope>NUCLEOTIDE SEQUENCE</scope>
    <source>
        <strain evidence="1">LTLLF</strain>
        <tissue evidence="1">Muscle</tissue>
    </source>
</reference>
<organism evidence="1 2">
    <name type="scientific">Microtus ochrogaster</name>
    <name type="common">Prairie vole</name>
    <dbReference type="NCBI Taxonomy" id="79684"/>
    <lineage>
        <taxon>Eukaryota</taxon>
        <taxon>Metazoa</taxon>
        <taxon>Chordata</taxon>
        <taxon>Craniata</taxon>
        <taxon>Vertebrata</taxon>
        <taxon>Euteleostomi</taxon>
        <taxon>Mammalia</taxon>
        <taxon>Eutheria</taxon>
        <taxon>Euarchontoglires</taxon>
        <taxon>Glires</taxon>
        <taxon>Rodentia</taxon>
        <taxon>Myomorpha</taxon>
        <taxon>Muroidea</taxon>
        <taxon>Cricetidae</taxon>
        <taxon>Arvicolinae</taxon>
        <taxon>Microtus</taxon>
    </lineage>
</organism>
<name>A0A8J6GJ40_MICOH</name>
<feature type="non-terminal residue" evidence="1">
    <location>
        <position position="1"/>
    </location>
</feature>
<evidence type="ECO:0000313" key="1">
    <source>
        <dbReference type="EMBL" id="KAH0511786.1"/>
    </source>
</evidence>
<dbReference type="Proteomes" id="UP000710432">
    <property type="component" value="Unassembled WGS sequence"/>
</dbReference>
<gene>
    <name evidence="1" type="ORF">LTLLF_150185</name>
</gene>
<proteinExistence type="predicted"/>
<comment type="caution">
    <text evidence="1">The sequence shown here is derived from an EMBL/GenBank/DDBJ whole genome shotgun (WGS) entry which is preliminary data.</text>
</comment>